<keyword evidence="2" id="KW-0812">Transmembrane</keyword>
<accession>A0AAD3SVC7</accession>
<dbReference type="InterPro" id="IPR015517">
    <property type="entry name" value="dCMP_deaminase-rel"/>
</dbReference>
<reference evidence="3" key="1">
    <citation type="submission" date="2023-05" db="EMBL/GenBank/DDBJ databases">
        <title>Nepenthes gracilis genome sequencing.</title>
        <authorList>
            <person name="Fukushima K."/>
        </authorList>
    </citation>
    <scope>NUCLEOTIDE SEQUENCE</scope>
    <source>
        <strain evidence="3">SING2019-196</strain>
    </source>
</reference>
<dbReference type="Gene3D" id="3.40.140.10">
    <property type="entry name" value="Cytidine Deaminase, domain 2"/>
    <property type="match status" value="1"/>
</dbReference>
<keyword evidence="2" id="KW-0472">Membrane</keyword>
<proteinExistence type="predicted"/>
<protein>
    <submittedName>
        <fullName evidence="3">Uncharacterized protein</fullName>
    </submittedName>
</protein>
<keyword evidence="2" id="KW-1133">Transmembrane helix</keyword>
<keyword evidence="1" id="KW-0378">Hydrolase</keyword>
<evidence type="ECO:0000313" key="3">
    <source>
        <dbReference type="EMBL" id="GMH16731.1"/>
    </source>
</evidence>
<name>A0AAD3SVC7_NEPGR</name>
<dbReference type="EMBL" id="BSYO01000017">
    <property type="protein sequence ID" value="GMH16731.1"/>
    <property type="molecule type" value="Genomic_DNA"/>
</dbReference>
<dbReference type="AlphaFoldDB" id="A0AAD3SVC7"/>
<dbReference type="GO" id="GO:0005737">
    <property type="term" value="C:cytoplasm"/>
    <property type="evidence" value="ECO:0007669"/>
    <property type="project" value="TreeGrafter"/>
</dbReference>
<keyword evidence="4" id="KW-1185">Reference proteome</keyword>
<gene>
    <name evidence="3" type="ORF">Nepgr_018572</name>
</gene>
<evidence type="ECO:0000256" key="1">
    <source>
        <dbReference type="ARBA" id="ARBA00022801"/>
    </source>
</evidence>
<dbReference type="PANTHER" id="PTHR11086:SF18">
    <property type="entry name" value="DEOXYCYTIDYLATE DEAMINASE"/>
    <property type="match status" value="1"/>
</dbReference>
<dbReference type="Proteomes" id="UP001279734">
    <property type="component" value="Unassembled WGS sequence"/>
</dbReference>
<comment type="caution">
    <text evidence="3">The sequence shown here is derived from an EMBL/GenBank/DDBJ whole genome shotgun (WGS) entry which is preliminary data.</text>
</comment>
<dbReference type="GO" id="GO:0004132">
    <property type="term" value="F:dCMP deaminase activity"/>
    <property type="evidence" value="ECO:0007669"/>
    <property type="project" value="TreeGrafter"/>
</dbReference>
<sequence>MNSKDMALVSSATLIGAVTSAIVVLFFTNRKKQFNGKDSGSNNIIPEKISRNDPFDPSKRRGYLSWDDYFMAIAFLSAQRSKDPNRQVKSLSDMRILLPKNRFSVLSLGLFSLSLRF</sequence>
<dbReference type="PANTHER" id="PTHR11086">
    <property type="entry name" value="DEOXYCYTIDYLATE DEAMINASE-RELATED"/>
    <property type="match status" value="1"/>
</dbReference>
<evidence type="ECO:0000256" key="2">
    <source>
        <dbReference type="SAM" id="Phobius"/>
    </source>
</evidence>
<feature type="transmembrane region" description="Helical" evidence="2">
    <location>
        <begin position="6"/>
        <end position="27"/>
    </location>
</feature>
<organism evidence="3 4">
    <name type="scientific">Nepenthes gracilis</name>
    <name type="common">Slender pitcher plant</name>
    <dbReference type="NCBI Taxonomy" id="150966"/>
    <lineage>
        <taxon>Eukaryota</taxon>
        <taxon>Viridiplantae</taxon>
        <taxon>Streptophyta</taxon>
        <taxon>Embryophyta</taxon>
        <taxon>Tracheophyta</taxon>
        <taxon>Spermatophyta</taxon>
        <taxon>Magnoliopsida</taxon>
        <taxon>eudicotyledons</taxon>
        <taxon>Gunneridae</taxon>
        <taxon>Pentapetalae</taxon>
        <taxon>Caryophyllales</taxon>
        <taxon>Nepenthaceae</taxon>
        <taxon>Nepenthes</taxon>
    </lineage>
</organism>
<evidence type="ECO:0000313" key="4">
    <source>
        <dbReference type="Proteomes" id="UP001279734"/>
    </source>
</evidence>